<accession>A0AAI8C5L2</accession>
<organism evidence="1 2">
    <name type="scientific">Myroides odoratimimus</name>
    <dbReference type="NCBI Taxonomy" id="76832"/>
    <lineage>
        <taxon>Bacteria</taxon>
        <taxon>Pseudomonadati</taxon>
        <taxon>Bacteroidota</taxon>
        <taxon>Flavobacteriia</taxon>
        <taxon>Flavobacteriales</taxon>
        <taxon>Flavobacteriaceae</taxon>
        <taxon>Myroides</taxon>
    </lineage>
</organism>
<name>A0AAI8C5L2_9FLAO</name>
<evidence type="ECO:0000313" key="1">
    <source>
        <dbReference type="EMBL" id="ALU26532.1"/>
    </source>
</evidence>
<proteinExistence type="predicted"/>
<dbReference type="AlphaFoldDB" id="A0AAI8C5L2"/>
<gene>
    <name evidence="1" type="ORF">AS202_10375</name>
</gene>
<dbReference type="KEGG" id="mod:AS202_10375"/>
<evidence type="ECO:0000313" key="2">
    <source>
        <dbReference type="Proteomes" id="UP000069030"/>
    </source>
</evidence>
<protein>
    <submittedName>
        <fullName evidence="1">Uncharacterized protein</fullName>
    </submittedName>
</protein>
<reference evidence="1 2" key="1">
    <citation type="journal article" date="2016" name="J. Zhejiang Univ. Sci. B">
        <title>Antibiotic resistance mechanisms of Myroides sp.</title>
        <authorList>
            <person name="Hu S."/>
            <person name="Yuan S."/>
            <person name="Qu H."/>
            <person name="Jiang T."/>
            <person name="Zhou Y."/>
            <person name="Wang M."/>
            <person name="Ming D."/>
        </authorList>
    </citation>
    <scope>NUCLEOTIDE SEQUENCE [LARGE SCALE GENOMIC DNA]</scope>
    <source>
        <strain evidence="1 2">PR63039</strain>
    </source>
</reference>
<dbReference type="EMBL" id="CP013690">
    <property type="protein sequence ID" value="ALU26532.1"/>
    <property type="molecule type" value="Genomic_DNA"/>
</dbReference>
<dbReference type="RefSeq" id="WP_006266517.1">
    <property type="nucleotide sequence ID" value="NZ_CP013690.1"/>
</dbReference>
<sequence>MEVSSVDFQSFIDNYSSSDSEWLALDWNGKYGAKFKDDNYLFRIQIAELVCQQLDTVDLPLLRELFIHIGTASKLNFSVYNKFHLLAQTLLERGGKEYLFDYLCAAHISFDTFLSTANIELSQERIEELLVHFDYLKETESNLEVQKLLSEHMRDRLERLKKKIKI</sequence>
<dbReference type="Proteomes" id="UP000069030">
    <property type="component" value="Chromosome"/>
</dbReference>